<dbReference type="EMBL" id="JAMZEJ010000002">
    <property type="protein sequence ID" value="MCQ8239983.1"/>
    <property type="molecule type" value="Genomic_DNA"/>
</dbReference>
<sequence length="169" mass="18218">MQLVSTPPGAIAGTDRLVLQALRGLFIARRLREVPPAVVAACRTLDDETLHALEDMLRALENGHIRPPELRCLCQEHPSPDEELLLDVLALQAEGRPDDAYAVLRFFTNERAAALAGDAALRVVLQLEAAGILMDRGADAVRRHAFAALLPLTIPGARQEQGAGACLPH</sequence>
<organism evidence="1 2">
    <name type="scientific">Rhizosaccharibacter radicis</name>
    <dbReference type="NCBI Taxonomy" id="2782605"/>
    <lineage>
        <taxon>Bacteria</taxon>
        <taxon>Pseudomonadati</taxon>
        <taxon>Pseudomonadota</taxon>
        <taxon>Alphaproteobacteria</taxon>
        <taxon>Acetobacterales</taxon>
        <taxon>Acetobacteraceae</taxon>
        <taxon>Rhizosaccharibacter</taxon>
    </lineage>
</organism>
<proteinExistence type="predicted"/>
<reference evidence="1 2" key="1">
    <citation type="submission" date="2022-06" db="EMBL/GenBank/DDBJ databases">
        <title>Rhizosaccharibacter gen. nov. sp. nov. KSS12, endophytic bacteria isolated from sugarcane.</title>
        <authorList>
            <person name="Pitiwittayakul N."/>
        </authorList>
    </citation>
    <scope>NUCLEOTIDE SEQUENCE [LARGE SCALE GENOMIC DNA]</scope>
    <source>
        <strain evidence="1 2">KSS12</strain>
    </source>
</reference>
<accession>A0ABT1VWE0</accession>
<evidence type="ECO:0000313" key="2">
    <source>
        <dbReference type="Proteomes" id="UP001524547"/>
    </source>
</evidence>
<protein>
    <submittedName>
        <fullName evidence="1">Uncharacterized protein</fullName>
    </submittedName>
</protein>
<name>A0ABT1VWE0_9PROT</name>
<comment type="caution">
    <text evidence="1">The sequence shown here is derived from an EMBL/GenBank/DDBJ whole genome shotgun (WGS) entry which is preliminary data.</text>
</comment>
<evidence type="ECO:0000313" key="1">
    <source>
        <dbReference type="EMBL" id="MCQ8239983.1"/>
    </source>
</evidence>
<keyword evidence="2" id="KW-1185">Reference proteome</keyword>
<gene>
    <name evidence="1" type="ORF">NFI88_03895</name>
</gene>
<dbReference type="Proteomes" id="UP001524547">
    <property type="component" value="Unassembled WGS sequence"/>
</dbReference>
<dbReference type="RefSeq" id="WP_422918712.1">
    <property type="nucleotide sequence ID" value="NZ_JAMZEJ010000002.1"/>
</dbReference>